<evidence type="ECO:0000313" key="2">
    <source>
        <dbReference type="Proteomes" id="UP000178529"/>
    </source>
</evidence>
<sequence>MSAQASLFEIPKERLREFTLVLLDLIWEFGGNDWVAEGVLHAPKAFSERGTLAKARLVIAQDSHDFTGRWEDPAYDLTEGLVLRKQDLEVVEFKGYNGSHPQEWLPPRSTLKMMIALFRQGFLGPIFVYTIEPGRGHPPREWMKVDVDNNRLELGLFEERGGKSENLVFLLEACKVLGFKQLVPT</sequence>
<reference evidence="1 2" key="1">
    <citation type="journal article" date="2016" name="Nat. Commun.">
        <title>Thousands of microbial genomes shed light on interconnected biogeochemical processes in an aquifer system.</title>
        <authorList>
            <person name="Anantharaman K."/>
            <person name="Brown C.T."/>
            <person name="Hug L.A."/>
            <person name="Sharon I."/>
            <person name="Castelle C.J."/>
            <person name="Probst A.J."/>
            <person name="Thomas B.C."/>
            <person name="Singh A."/>
            <person name="Wilkins M.J."/>
            <person name="Karaoz U."/>
            <person name="Brodie E.L."/>
            <person name="Williams K.H."/>
            <person name="Hubbard S.S."/>
            <person name="Banfield J.F."/>
        </authorList>
    </citation>
    <scope>NUCLEOTIDE SEQUENCE [LARGE SCALE GENOMIC DNA]</scope>
</reference>
<organism evidence="1 2">
    <name type="scientific">Candidatus Wildermuthbacteria bacterium RIFCSPHIGHO2_02_FULL_48_16</name>
    <dbReference type="NCBI Taxonomy" id="1802453"/>
    <lineage>
        <taxon>Bacteria</taxon>
        <taxon>Candidatus Wildermuthiibacteriota</taxon>
    </lineage>
</organism>
<protein>
    <submittedName>
        <fullName evidence="1">Uncharacterized protein</fullName>
    </submittedName>
</protein>
<dbReference type="EMBL" id="MHTY01000008">
    <property type="protein sequence ID" value="OHA69084.1"/>
    <property type="molecule type" value="Genomic_DNA"/>
</dbReference>
<proteinExistence type="predicted"/>
<gene>
    <name evidence="1" type="ORF">A3J68_01375</name>
</gene>
<dbReference type="Proteomes" id="UP000178529">
    <property type="component" value="Unassembled WGS sequence"/>
</dbReference>
<accession>A0A1G2R8B4</accession>
<evidence type="ECO:0000313" key="1">
    <source>
        <dbReference type="EMBL" id="OHA69084.1"/>
    </source>
</evidence>
<dbReference type="AlphaFoldDB" id="A0A1G2R8B4"/>
<comment type="caution">
    <text evidence="1">The sequence shown here is derived from an EMBL/GenBank/DDBJ whole genome shotgun (WGS) entry which is preliminary data.</text>
</comment>
<name>A0A1G2R8B4_9BACT</name>